<reference evidence="2 3" key="1">
    <citation type="submission" date="2006-10" db="EMBL/GenBank/DDBJ databases">
        <title>Complete sequence of Syntrophobacter fumaroxidans MPOB.</title>
        <authorList>
            <consortium name="US DOE Joint Genome Institute"/>
            <person name="Copeland A."/>
            <person name="Lucas S."/>
            <person name="Lapidus A."/>
            <person name="Barry K."/>
            <person name="Detter J.C."/>
            <person name="Glavina del Rio T."/>
            <person name="Hammon N."/>
            <person name="Israni S."/>
            <person name="Pitluck S."/>
            <person name="Goltsman E.G."/>
            <person name="Martinez M."/>
            <person name="Schmutz J."/>
            <person name="Larimer F."/>
            <person name="Land M."/>
            <person name="Hauser L."/>
            <person name="Kyrpides N."/>
            <person name="Kim E."/>
            <person name="Boone D.R."/>
            <person name="Brockman F."/>
            <person name="Culley D."/>
            <person name="Ferry J."/>
            <person name="Gunsalus R."/>
            <person name="McInerney M.J."/>
            <person name="Morrison M."/>
            <person name="Plugge C."/>
            <person name="Rohlin L."/>
            <person name="Scholten J."/>
            <person name="Sieber J."/>
            <person name="Stams A.J.M."/>
            <person name="Worm P."/>
            <person name="Henstra A.M."/>
            <person name="Richardson P."/>
        </authorList>
    </citation>
    <scope>NUCLEOTIDE SEQUENCE [LARGE SCALE GENOMIC DNA]</scope>
    <source>
        <strain evidence="3">DSM 10017 / MPOB</strain>
    </source>
</reference>
<dbReference type="Proteomes" id="UP000001784">
    <property type="component" value="Chromosome"/>
</dbReference>
<dbReference type="PROSITE" id="PS51918">
    <property type="entry name" value="RADICAL_SAM"/>
    <property type="match status" value="1"/>
</dbReference>
<dbReference type="Pfam" id="PF19864">
    <property type="entry name" value="Radical_SAM_N2"/>
    <property type="match status" value="1"/>
</dbReference>
<dbReference type="Gene3D" id="3.80.30.20">
    <property type="entry name" value="tm_1862 like domain"/>
    <property type="match status" value="1"/>
</dbReference>
<dbReference type="PANTHER" id="PTHR42731">
    <property type="entry name" value="SLL1084 PROTEIN"/>
    <property type="match status" value="1"/>
</dbReference>
<keyword evidence="3" id="KW-1185">Reference proteome</keyword>
<dbReference type="AlphaFoldDB" id="A0LNZ4"/>
<dbReference type="EMBL" id="CP000478">
    <property type="protein sequence ID" value="ABK19146.1"/>
    <property type="molecule type" value="Genomic_DNA"/>
</dbReference>
<organism evidence="2 3">
    <name type="scientific">Syntrophobacter fumaroxidans (strain DSM 10017 / MPOB)</name>
    <dbReference type="NCBI Taxonomy" id="335543"/>
    <lineage>
        <taxon>Bacteria</taxon>
        <taxon>Pseudomonadati</taxon>
        <taxon>Thermodesulfobacteriota</taxon>
        <taxon>Syntrophobacteria</taxon>
        <taxon>Syntrophobacterales</taxon>
        <taxon>Syntrophobacteraceae</taxon>
        <taxon>Syntrophobacter</taxon>
    </lineage>
</organism>
<dbReference type="STRING" id="335543.Sfum_3475"/>
<dbReference type="SFLD" id="SFLDS00029">
    <property type="entry name" value="Radical_SAM"/>
    <property type="match status" value="1"/>
</dbReference>
<proteinExistence type="predicted"/>
<evidence type="ECO:0000313" key="3">
    <source>
        <dbReference type="Proteomes" id="UP000001784"/>
    </source>
</evidence>
<dbReference type="Pfam" id="PF04055">
    <property type="entry name" value="Radical_SAM"/>
    <property type="match status" value="1"/>
</dbReference>
<accession>A0LNZ4</accession>
<dbReference type="InterPro" id="IPR006638">
    <property type="entry name" value="Elp3/MiaA/NifB-like_rSAM"/>
</dbReference>
<dbReference type="eggNOG" id="COG1032">
    <property type="taxonomic scope" value="Bacteria"/>
</dbReference>
<dbReference type="GO" id="GO:0051536">
    <property type="term" value="F:iron-sulfur cluster binding"/>
    <property type="evidence" value="ECO:0007669"/>
    <property type="project" value="InterPro"/>
</dbReference>
<dbReference type="KEGG" id="sfu:Sfum_3475"/>
<evidence type="ECO:0000313" key="2">
    <source>
        <dbReference type="EMBL" id="ABK19146.1"/>
    </source>
</evidence>
<sequence length="613" mass="69663">MPRGPEAWIRYRPTTWFQGSGSPFRYEFPMLFNVRQRHRRWLSEETGTVIKDWRGRVRIGLAFPNRYAVGMSNLGFQTVYAALNGFEDVVCERFFYPESEDLPAVRQNPGRLLSLESQRPARDFDLFVFSVAYENDYVNAIEMLKLAGFPARREQRNREHPLLAAGGVAVFLNPEPLALFLDFFFIGEAEAILPDFLRVLNEKGESGCSRSEFLRELSERVAGIYVPAHFEPAYREDGTLERISPLPGTGAPQRVVYRRADLDRAQPCHSVILTPNTEFSSTMLLEIGRGCGRGCRFCAAGFVYRPMRFHSAERLLRALNAGGERHPRIGLVSAAVSDHPEIGFLCRSLLEDGRSLSFSSLRADTLTPEIASALESSRHQAVAIAPEAGSERLRKVVNKNLDMTQILTAAERLTEKGILHLKLYFMIGLPTESAEDLEAIVDTAKAIKHHVLKISRGRKRLGTITLSVHSFVPKPFTPFQWVAFAGVGELKNRAKWIRNALKKVPNVRVHFDLPKWAYVQALLARGDRRVGTLLEKVALRSTPWSKALREHVINPDFWVMRERGRDEVFPWEVIEHGVRRDYLWREYELALKGESTPECRPEEDCRRCGACAP</sequence>
<dbReference type="SMART" id="SM00729">
    <property type="entry name" value="Elp3"/>
    <property type="match status" value="1"/>
</dbReference>
<dbReference type="InterPro" id="IPR023404">
    <property type="entry name" value="rSAM_horseshoe"/>
</dbReference>
<dbReference type="GO" id="GO:0003824">
    <property type="term" value="F:catalytic activity"/>
    <property type="evidence" value="ECO:0007669"/>
    <property type="project" value="InterPro"/>
</dbReference>
<name>A0LNZ4_SYNFM</name>
<dbReference type="HOGENOM" id="CLU_011543_3_3_7"/>
<protein>
    <submittedName>
        <fullName evidence="2">Radical SAM domain protein</fullName>
    </submittedName>
</protein>
<dbReference type="CDD" id="cd01335">
    <property type="entry name" value="Radical_SAM"/>
    <property type="match status" value="1"/>
</dbReference>
<evidence type="ECO:0000259" key="1">
    <source>
        <dbReference type="PROSITE" id="PS51918"/>
    </source>
</evidence>
<dbReference type="InterPro" id="IPR007197">
    <property type="entry name" value="rSAM"/>
</dbReference>
<dbReference type="InterPro" id="IPR045784">
    <property type="entry name" value="Radical_SAM_N2"/>
</dbReference>
<dbReference type="InterPro" id="IPR058240">
    <property type="entry name" value="rSAM_sf"/>
</dbReference>
<gene>
    <name evidence="2" type="ordered locus">Sfum_3475</name>
</gene>
<dbReference type="SUPFAM" id="SSF102114">
    <property type="entry name" value="Radical SAM enzymes"/>
    <property type="match status" value="1"/>
</dbReference>
<feature type="domain" description="Radical SAM core" evidence="1">
    <location>
        <begin position="277"/>
        <end position="514"/>
    </location>
</feature>
<dbReference type="PANTHER" id="PTHR42731:SF5">
    <property type="entry name" value="RADICAL SAM DOMAIN PROTEIN"/>
    <property type="match status" value="1"/>
</dbReference>
<dbReference type="InParanoid" id="A0LNZ4"/>
<dbReference type="SFLD" id="SFLDG01082">
    <property type="entry name" value="B12-binding_domain_containing"/>
    <property type="match status" value="1"/>
</dbReference>